<feature type="binding site" evidence="11">
    <location>
        <position position="222"/>
    </location>
    <ligand>
        <name>Zn(2+)</name>
        <dbReference type="ChEBI" id="CHEBI:29105"/>
    </ligand>
</feature>
<dbReference type="InterPro" id="IPR011059">
    <property type="entry name" value="Metal-dep_hydrolase_composite"/>
</dbReference>
<dbReference type="NCBIfam" id="TIGR00221">
    <property type="entry name" value="nagA"/>
    <property type="match status" value="1"/>
</dbReference>
<dbReference type="GO" id="GO:0008448">
    <property type="term" value="F:N-acetylglucosamine-6-phosphate deacetylase activity"/>
    <property type="evidence" value="ECO:0007669"/>
    <property type="project" value="UniProtKB-EC"/>
</dbReference>
<evidence type="ECO:0000256" key="8">
    <source>
        <dbReference type="ARBA" id="ARBA00060590"/>
    </source>
</evidence>
<evidence type="ECO:0000256" key="10">
    <source>
        <dbReference type="PIRSR" id="PIRSR038994-1"/>
    </source>
</evidence>
<evidence type="ECO:0000256" key="2">
    <source>
        <dbReference type="ARBA" id="ARBA00011899"/>
    </source>
</evidence>
<evidence type="ECO:0000256" key="3">
    <source>
        <dbReference type="ARBA" id="ARBA00018029"/>
    </source>
</evidence>
<comment type="cofactor">
    <cofactor evidence="11">
        <name>a divalent metal cation</name>
        <dbReference type="ChEBI" id="CHEBI:60240"/>
    </cofactor>
    <text evidence="11">Binds 1 divalent metal cation per subunit.</text>
</comment>
<evidence type="ECO:0000313" key="14">
    <source>
        <dbReference type="Proteomes" id="UP000198860"/>
    </source>
</evidence>
<evidence type="ECO:0000256" key="6">
    <source>
        <dbReference type="ARBA" id="ARBA00023277"/>
    </source>
</evidence>
<feature type="binding site" evidence="11">
    <location>
        <position position="135"/>
    </location>
    <ligand>
        <name>Zn(2+)</name>
        <dbReference type="ChEBI" id="CHEBI:29105"/>
    </ligand>
</feature>
<dbReference type="InterPro" id="IPR032466">
    <property type="entry name" value="Metal_Hydrolase"/>
</dbReference>
<name>A0A1H0TI65_HALAD</name>
<dbReference type="PANTHER" id="PTHR11113:SF14">
    <property type="entry name" value="N-ACETYLGLUCOSAMINE-6-PHOSPHATE DEACETYLASE"/>
    <property type="match status" value="1"/>
</dbReference>
<dbReference type="InterPro" id="IPR003764">
    <property type="entry name" value="GlcNAc_6-P_deAcase"/>
</dbReference>
<dbReference type="Gene3D" id="3.20.20.140">
    <property type="entry name" value="Metal-dependent hydrolases"/>
    <property type="match status" value="1"/>
</dbReference>
<dbReference type="InterPro" id="IPR006680">
    <property type="entry name" value="Amidohydro-rel"/>
</dbReference>
<sequence length="394" mass="42167">MSDLVIANVTVVTENGTIPSGSVTVSDGRIKEIHEGFVVKDGDSVIDGTGRNLTLLPGFIDVHIHGANGHDVMDATMEALQGVAAQLPKEGTTSFLATTMTQSRERISKAVINAGTYIEKQQRDGQAEVLGIHLEGPFISPSKAGAQPVEHITEPSLDLFEQWQNESQQQIKLVTLAPELEGALPFIEEVRKKGVICSLGHSEATLAEANDAVEKGASHVTHLYNQMSGLHHREPGLVGAAFTNPELLVEMIVDHIHIHPEAVRLAYQILGSDRTILITDAMRAKCLPAGTYDLAGQDVTVNHGEARLSDGTLAGSILTLEEAARKMRTFAGVDLNELVKMTSANAAHELGVYDRKGSITKGKDADLVLLDEEGCVMTTICRGVISYNGKGEAS</sequence>
<comment type="pathway">
    <text evidence="8">Amino-sugar metabolism; N-acetylneuraminate degradation; D-fructose 6-phosphate from N-acetylneuraminate: step 4/5.</text>
</comment>
<keyword evidence="5 9" id="KW-0378">Hydrolase</keyword>
<dbReference type="Gene3D" id="2.30.40.10">
    <property type="entry name" value="Urease, subunit C, domain 1"/>
    <property type="match status" value="1"/>
</dbReference>
<gene>
    <name evidence="13" type="ORF">SAMN05421677_12157</name>
</gene>
<dbReference type="AlphaFoldDB" id="A0A1H0TI65"/>
<dbReference type="CDD" id="cd00854">
    <property type="entry name" value="NagA"/>
    <property type="match status" value="1"/>
</dbReference>
<protein>
    <recommendedName>
        <fullName evidence="3">N-acetylglucosamine-6-phosphate deacetylase</fullName>
        <ecNumber evidence="2">3.5.1.25</ecNumber>
    </recommendedName>
</protein>
<dbReference type="RefSeq" id="WP_089654253.1">
    <property type="nucleotide sequence ID" value="NZ_FNIZ01000021.1"/>
</dbReference>
<keyword evidence="14" id="KW-1185">Reference proteome</keyword>
<organism evidence="13 14">
    <name type="scientific">Halobacillus aidingensis</name>
    <dbReference type="NCBI Taxonomy" id="240303"/>
    <lineage>
        <taxon>Bacteria</taxon>
        <taxon>Bacillati</taxon>
        <taxon>Bacillota</taxon>
        <taxon>Bacilli</taxon>
        <taxon>Bacillales</taxon>
        <taxon>Bacillaceae</taxon>
        <taxon>Halobacillus</taxon>
    </lineage>
</organism>
<dbReference type="EC" id="3.5.1.25" evidence="2"/>
<dbReference type="GO" id="GO:0006046">
    <property type="term" value="P:N-acetylglucosamine catabolic process"/>
    <property type="evidence" value="ECO:0007669"/>
    <property type="project" value="TreeGrafter"/>
</dbReference>
<feature type="domain" description="Amidohydrolase-related" evidence="12">
    <location>
        <begin position="54"/>
        <end position="384"/>
    </location>
</feature>
<evidence type="ECO:0000256" key="4">
    <source>
        <dbReference type="ARBA" id="ARBA00022723"/>
    </source>
</evidence>
<evidence type="ECO:0000256" key="1">
    <source>
        <dbReference type="ARBA" id="ARBA00010716"/>
    </source>
</evidence>
<evidence type="ECO:0000256" key="5">
    <source>
        <dbReference type="ARBA" id="ARBA00022801"/>
    </source>
</evidence>
<dbReference type="SUPFAM" id="SSF51556">
    <property type="entry name" value="Metallo-dependent hydrolases"/>
    <property type="match status" value="1"/>
</dbReference>
<accession>A0A1H0TI65</accession>
<evidence type="ECO:0000256" key="9">
    <source>
        <dbReference type="PIRNR" id="PIRNR038994"/>
    </source>
</evidence>
<evidence type="ECO:0000259" key="12">
    <source>
        <dbReference type="Pfam" id="PF01979"/>
    </source>
</evidence>
<reference evidence="14" key="1">
    <citation type="submission" date="2016-10" db="EMBL/GenBank/DDBJ databases">
        <authorList>
            <person name="Varghese N."/>
            <person name="Submissions S."/>
        </authorList>
    </citation>
    <scope>NUCLEOTIDE SEQUENCE [LARGE SCALE GENOMIC DNA]</scope>
    <source>
        <strain evidence="14">CGMCC 1.3703</strain>
    </source>
</reference>
<dbReference type="PANTHER" id="PTHR11113">
    <property type="entry name" value="N-ACETYLGLUCOSAMINE-6-PHOSPHATE DEACETYLASE"/>
    <property type="match status" value="1"/>
</dbReference>
<keyword evidence="4 11" id="KW-0479">Metal-binding</keyword>
<evidence type="ECO:0000256" key="7">
    <source>
        <dbReference type="ARBA" id="ARBA00047647"/>
    </source>
</evidence>
<proteinExistence type="inferred from homology"/>
<comment type="similarity">
    <text evidence="1 9">Belongs to the metallo-dependent hydrolases superfamily. NagA family.</text>
</comment>
<dbReference type="SUPFAM" id="SSF51338">
    <property type="entry name" value="Composite domain of metallo-dependent hydrolases"/>
    <property type="match status" value="1"/>
</dbReference>
<dbReference type="EMBL" id="FNIZ01000021">
    <property type="protein sequence ID" value="SDP53535.1"/>
    <property type="molecule type" value="Genomic_DNA"/>
</dbReference>
<evidence type="ECO:0000256" key="11">
    <source>
        <dbReference type="PIRSR" id="PIRSR038994-3"/>
    </source>
</evidence>
<dbReference type="Pfam" id="PF01979">
    <property type="entry name" value="Amidohydro_1"/>
    <property type="match status" value="1"/>
</dbReference>
<dbReference type="PIRSF" id="PIRSF038994">
    <property type="entry name" value="NagA"/>
    <property type="match status" value="1"/>
</dbReference>
<dbReference type="STRING" id="240303.SAMN05421677_12157"/>
<dbReference type="GO" id="GO:0046872">
    <property type="term" value="F:metal ion binding"/>
    <property type="evidence" value="ECO:0007669"/>
    <property type="project" value="UniProtKB-KW"/>
</dbReference>
<comment type="catalytic activity">
    <reaction evidence="7">
        <text>N-acetyl-D-glucosamine 6-phosphate + H2O = D-glucosamine 6-phosphate + acetate</text>
        <dbReference type="Rhea" id="RHEA:22936"/>
        <dbReference type="ChEBI" id="CHEBI:15377"/>
        <dbReference type="ChEBI" id="CHEBI:30089"/>
        <dbReference type="ChEBI" id="CHEBI:57513"/>
        <dbReference type="ChEBI" id="CHEBI:58725"/>
        <dbReference type="EC" id="3.5.1.25"/>
    </reaction>
</comment>
<dbReference type="FunFam" id="3.20.20.140:FF:000004">
    <property type="entry name" value="N-acetylglucosamine-6-phosphate deacetylase"/>
    <property type="match status" value="1"/>
</dbReference>
<evidence type="ECO:0000313" key="13">
    <source>
        <dbReference type="EMBL" id="SDP53535.1"/>
    </source>
</evidence>
<dbReference type="Proteomes" id="UP000198860">
    <property type="component" value="Unassembled WGS sequence"/>
</dbReference>
<feature type="binding site" evidence="11">
    <location>
        <position position="201"/>
    </location>
    <ligand>
        <name>Zn(2+)</name>
        <dbReference type="ChEBI" id="CHEBI:29105"/>
    </ligand>
</feature>
<dbReference type="OrthoDB" id="9776488at2"/>
<keyword evidence="6 9" id="KW-0119">Carbohydrate metabolism</keyword>
<feature type="active site" description="Proton donor/acceptor" evidence="10">
    <location>
        <position position="280"/>
    </location>
</feature>